<protein>
    <submittedName>
        <fullName evidence="2">Uncharacterized protein</fullName>
    </submittedName>
</protein>
<feature type="compositionally biased region" description="Basic and acidic residues" evidence="1">
    <location>
        <begin position="46"/>
        <end position="58"/>
    </location>
</feature>
<dbReference type="AlphaFoldDB" id="A0A151NK43"/>
<evidence type="ECO:0000256" key="1">
    <source>
        <dbReference type="SAM" id="MobiDB-lite"/>
    </source>
</evidence>
<keyword evidence="3" id="KW-1185">Reference proteome</keyword>
<organism evidence="2 3">
    <name type="scientific">Alligator mississippiensis</name>
    <name type="common">American alligator</name>
    <dbReference type="NCBI Taxonomy" id="8496"/>
    <lineage>
        <taxon>Eukaryota</taxon>
        <taxon>Metazoa</taxon>
        <taxon>Chordata</taxon>
        <taxon>Craniata</taxon>
        <taxon>Vertebrata</taxon>
        <taxon>Euteleostomi</taxon>
        <taxon>Archelosauria</taxon>
        <taxon>Archosauria</taxon>
        <taxon>Crocodylia</taxon>
        <taxon>Alligatoridae</taxon>
        <taxon>Alligatorinae</taxon>
        <taxon>Alligator</taxon>
    </lineage>
</organism>
<reference evidence="2 3" key="1">
    <citation type="journal article" date="2012" name="Genome Biol.">
        <title>Sequencing three crocodilian genomes to illuminate the evolution of archosaurs and amniotes.</title>
        <authorList>
            <person name="St John J.A."/>
            <person name="Braun E.L."/>
            <person name="Isberg S.R."/>
            <person name="Miles L.G."/>
            <person name="Chong A.Y."/>
            <person name="Gongora J."/>
            <person name="Dalzell P."/>
            <person name="Moran C."/>
            <person name="Bed'hom B."/>
            <person name="Abzhanov A."/>
            <person name="Burgess S.C."/>
            <person name="Cooksey A.M."/>
            <person name="Castoe T.A."/>
            <person name="Crawford N.G."/>
            <person name="Densmore L.D."/>
            <person name="Drew J.C."/>
            <person name="Edwards S.V."/>
            <person name="Faircloth B.C."/>
            <person name="Fujita M.K."/>
            <person name="Greenwold M.J."/>
            <person name="Hoffmann F.G."/>
            <person name="Howard J.M."/>
            <person name="Iguchi T."/>
            <person name="Janes D.E."/>
            <person name="Khan S.Y."/>
            <person name="Kohno S."/>
            <person name="de Koning A.J."/>
            <person name="Lance S.L."/>
            <person name="McCarthy F.M."/>
            <person name="McCormack J.E."/>
            <person name="Merchant M.E."/>
            <person name="Peterson D.G."/>
            <person name="Pollock D.D."/>
            <person name="Pourmand N."/>
            <person name="Raney B.J."/>
            <person name="Roessler K.A."/>
            <person name="Sanford J.R."/>
            <person name="Sawyer R.H."/>
            <person name="Schmidt C.J."/>
            <person name="Triplett E.W."/>
            <person name="Tuberville T.D."/>
            <person name="Venegas-Anaya M."/>
            <person name="Howard J.T."/>
            <person name="Jarvis E.D."/>
            <person name="Guillette L.J.Jr."/>
            <person name="Glenn T.C."/>
            <person name="Green R.E."/>
            <person name="Ray D.A."/>
        </authorList>
    </citation>
    <scope>NUCLEOTIDE SEQUENCE [LARGE SCALE GENOMIC DNA]</scope>
    <source>
        <strain evidence="2">KSC_2009_1</strain>
    </source>
</reference>
<gene>
    <name evidence="2" type="ORF">Y1Q_0008433</name>
</gene>
<accession>A0A151NK43</accession>
<proteinExistence type="predicted"/>
<dbReference type="EMBL" id="AKHW03002822">
    <property type="protein sequence ID" value="KYO37157.1"/>
    <property type="molecule type" value="Genomic_DNA"/>
</dbReference>
<evidence type="ECO:0000313" key="3">
    <source>
        <dbReference type="Proteomes" id="UP000050525"/>
    </source>
</evidence>
<feature type="region of interest" description="Disordered" evidence="1">
    <location>
        <begin position="26"/>
        <end position="79"/>
    </location>
</feature>
<feature type="compositionally biased region" description="Pro residues" evidence="1">
    <location>
        <begin position="59"/>
        <end position="72"/>
    </location>
</feature>
<name>A0A151NK43_ALLMI</name>
<comment type="caution">
    <text evidence="2">The sequence shown here is derived from an EMBL/GenBank/DDBJ whole genome shotgun (WGS) entry which is preliminary data.</text>
</comment>
<evidence type="ECO:0000313" key="2">
    <source>
        <dbReference type="EMBL" id="KYO37157.1"/>
    </source>
</evidence>
<dbReference type="Proteomes" id="UP000050525">
    <property type="component" value="Unassembled WGS sequence"/>
</dbReference>
<sequence length="79" mass="8223">METALLIPLPPGPCVTPFVTSRLTSPGSICAGRAGPAGTDPSAGTEYRRSMEHLEPGPRPRPAAGAPWPPAEPRPREPS</sequence>